<name>A0A6A7B3W3_9PLEO</name>
<evidence type="ECO:0000313" key="1">
    <source>
        <dbReference type="EMBL" id="KAF2849028.1"/>
    </source>
</evidence>
<dbReference type="EMBL" id="MU006314">
    <property type="protein sequence ID" value="KAF2849028.1"/>
    <property type="molecule type" value="Genomic_DNA"/>
</dbReference>
<sequence>MVMDRAPGVAEYLSDVLDEYRNHIQQRQDDEQSIDKPFPSLTHNVLPMFSDRWCGGPDQHTSEFYHCMEPALQLTSFLFDEDYPLLWFCHLTFGERRRDDQGVYIVPTAYSRSPEALIRVRENLKEMGKVISFAFMPRDWPDSAWGITFTSRKYHPDRFRRFKDHDFPPAQSRLGRARPVVTIASKFQHYFRRVYSTATTPSERYRALFMFAVTIGHETAHAYEMWLTGGTEREEPRWCKRDKIHEIGFAWETYIIGGVSDPTQSSTSREMFPYLCSLHLEDYSTLADRDVFVRKYKGESSAEWTTRDVGGMHRQWAALLPSEFRGGTWFLSPDATAFLASVQVIPLKWVMQWFREDNMVRRKAEWSHAGYYKQAPMPDTFTIIYERNTKGIHIQRPLNPYFPVDREIMRQRRKTQENAGQQAT</sequence>
<dbReference type="AlphaFoldDB" id="A0A6A7B3W3"/>
<organism evidence="1 2">
    <name type="scientific">Plenodomus tracheiphilus IPT5</name>
    <dbReference type="NCBI Taxonomy" id="1408161"/>
    <lineage>
        <taxon>Eukaryota</taxon>
        <taxon>Fungi</taxon>
        <taxon>Dikarya</taxon>
        <taxon>Ascomycota</taxon>
        <taxon>Pezizomycotina</taxon>
        <taxon>Dothideomycetes</taxon>
        <taxon>Pleosporomycetidae</taxon>
        <taxon>Pleosporales</taxon>
        <taxon>Pleosporineae</taxon>
        <taxon>Leptosphaeriaceae</taxon>
        <taxon>Plenodomus</taxon>
    </lineage>
</organism>
<accession>A0A6A7B3W3</accession>
<evidence type="ECO:0000313" key="2">
    <source>
        <dbReference type="Proteomes" id="UP000799423"/>
    </source>
</evidence>
<keyword evidence="2" id="KW-1185">Reference proteome</keyword>
<protein>
    <submittedName>
        <fullName evidence="1">Uncharacterized protein</fullName>
    </submittedName>
</protein>
<reference evidence="1" key="1">
    <citation type="submission" date="2020-01" db="EMBL/GenBank/DDBJ databases">
        <authorList>
            <consortium name="DOE Joint Genome Institute"/>
            <person name="Haridas S."/>
            <person name="Albert R."/>
            <person name="Binder M."/>
            <person name="Bloem J."/>
            <person name="Labutti K."/>
            <person name="Salamov A."/>
            <person name="Andreopoulos B."/>
            <person name="Baker S.E."/>
            <person name="Barry K."/>
            <person name="Bills G."/>
            <person name="Bluhm B.H."/>
            <person name="Cannon C."/>
            <person name="Castanera R."/>
            <person name="Culley D.E."/>
            <person name="Daum C."/>
            <person name="Ezra D."/>
            <person name="Gonzalez J.B."/>
            <person name="Henrissat B."/>
            <person name="Kuo A."/>
            <person name="Liang C."/>
            <person name="Lipzen A."/>
            <person name="Lutzoni F."/>
            <person name="Magnuson J."/>
            <person name="Mondo S."/>
            <person name="Nolan M."/>
            <person name="Ohm R."/>
            <person name="Pangilinan J."/>
            <person name="Park H.-J."/>
            <person name="Ramirez L."/>
            <person name="Alfaro M."/>
            <person name="Sun H."/>
            <person name="Tritt A."/>
            <person name="Yoshinaga Y."/>
            <person name="Zwiers L.-H."/>
            <person name="Turgeon B.G."/>
            <person name="Goodwin S.B."/>
            <person name="Spatafora J.W."/>
            <person name="Crous P.W."/>
            <person name="Grigoriev I.V."/>
        </authorList>
    </citation>
    <scope>NUCLEOTIDE SEQUENCE</scope>
    <source>
        <strain evidence="1">IPT5</strain>
    </source>
</reference>
<proteinExistence type="predicted"/>
<dbReference type="OrthoDB" id="10254945at2759"/>
<dbReference type="Proteomes" id="UP000799423">
    <property type="component" value="Unassembled WGS sequence"/>
</dbReference>
<gene>
    <name evidence="1" type="ORF">T440DRAFT_519600</name>
</gene>